<evidence type="ECO:0000313" key="3">
    <source>
        <dbReference type="EMBL" id="KAF2239389.1"/>
    </source>
</evidence>
<dbReference type="InterPro" id="IPR029058">
    <property type="entry name" value="AB_hydrolase_fold"/>
</dbReference>
<dbReference type="Gene3D" id="3.40.50.1820">
    <property type="entry name" value="alpha/beta hydrolase"/>
    <property type="match status" value="1"/>
</dbReference>
<organism evidence="3 4">
    <name type="scientific">Viridothelium virens</name>
    <name type="common">Speckled blister lichen</name>
    <name type="synonym">Trypethelium virens</name>
    <dbReference type="NCBI Taxonomy" id="1048519"/>
    <lineage>
        <taxon>Eukaryota</taxon>
        <taxon>Fungi</taxon>
        <taxon>Dikarya</taxon>
        <taxon>Ascomycota</taxon>
        <taxon>Pezizomycotina</taxon>
        <taxon>Dothideomycetes</taxon>
        <taxon>Dothideomycetes incertae sedis</taxon>
        <taxon>Trypetheliales</taxon>
        <taxon>Trypetheliaceae</taxon>
        <taxon>Viridothelium</taxon>
    </lineage>
</organism>
<dbReference type="AlphaFoldDB" id="A0A6A6HNG3"/>
<dbReference type="EMBL" id="ML991773">
    <property type="protein sequence ID" value="KAF2239389.1"/>
    <property type="molecule type" value="Genomic_DNA"/>
</dbReference>
<dbReference type="InterPro" id="IPR000073">
    <property type="entry name" value="AB_hydrolase_1"/>
</dbReference>
<protein>
    <recommendedName>
        <fullName evidence="2">AB hydrolase-1 domain-containing protein</fullName>
    </recommendedName>
</protein>
<dbReference type="Pfam" id="PF12697">
    <property type="entry name" value="Abhydrolase_6"/>
    <property type="match status" value="1"/>
</dbReference>
<evidence type="ECO:0000259" key="2">
    <source>
        <dbReference type="Pfam" id="PF12697"/>
    </source>
</evidence>
<dbReference type="OrthoDB" id="190201at2759"/>
<dbReference type="SUPFAM" id="SSF53474">
    <property type="entry name" value="alpha/beta-Hydrolases"/>
    <property type="match status" value="1"/>
</dbReference>
<feature type="signal peptide" evidence="1">
    <location>
        <begin position="1"/>
        <end position="18"/>
    </location>
</feature>
<sequence length="448" mass="47469">MHFLLPLLVALFASDATAKICRNLTVAVNIEARQGVFSIPDLQGNLDATAFAQRLTSNHGNYTEDALDGYQTVEGTYNISTTFCQPDTNASGTTVQVLSHGIGYDKTYWDIRYENGNYSYVDVAVDEYGYSTVAIDRFGIGNSSHGHPLNLIQAPAEISALHEITKLLRNGSFPTVPTAFKNIITVGHSFGSIQVYTLSALDPSAQDALILTGFSGDTAYLPATIAAWNLHLARLNQPSRFGSARPRTTPSRFDRPVNLYTLLAQSLRGAGLSDSEVQQELTTTELANLLAGSNATSTTSDSAAAAPQDLPAGYLTWPDFSANQYTFFYPGAFDLGLGLQIEATKQPVTTGELLTLASFPGSTGFAGPVQVVTGEKDAIFCGGDCYAVGAGSSASNIPAEVAPAFPNASVFEAYVQPNTGHAINAHYNATGAYHAVQRFLGANGFGAS</sequence>
<dbReference type="Proteomes" id="UP000800092">
    <property type="component" value="Unassembled WGS sequence"/>
</dbReference>
<feature type="domain" description="AB hydrolase-1" evidence="2">
    <location>
        <begin position="97"/>
        <end position="277"/>
    </location>
</feature>
<keyword evidence="1" id="KW-0732">Signal</keyword>
<gene>
    <name evidence="3" type="ORF">EV356DRAFT_563461</name>
</gene>
<keyword evidence="4" id="KW-1185">Reference proteome</keyword>
<accession>A0A6A6HNG3</accession>
<reference evidence="3" key="1">
    <citation type="journal article" date="2020" name="Stud. Mycol.">
        <title>101 Dothideomycetes genomes: a test case for predicting lifestyles and emergence of pathogens.</title>
        <authorList>
            <person name="Haridas S."/>
            <person name="Albert R."/>
            <person name="Binder M."/>
            <person name="Bloem J."/>
            <person name="Labutti K."/>
            <person name="Salamov A."/>
            <person name="Andreopoulos B."/>
            <person name="Baker S."/>
            <person name="Barry K."/>
            <person name="Bills G."/>
            <person name="Bluhm B."/>
            <person name="Cannon C."/>
            <person name="Castanera R."/>
            <person name="Culley D."/>
            <person name="Daum C."/>
            <person name="Ezra D."/>
            <person name="Gonzalez J."/>
            <person name="Henrissat B."/>
            <person name="Kuo A."/>
            <person name="Liang C."/>
            <person name="Lipzen A."/>
            <person name="Lutzoni F."/>
            <person name="Magnuson J."/>
            <person name="Mondo S."/>
            <person name="Nolan M."/>
            <person name="Ohm R."/>
            <person name="Pangilinan J."/>
            <person name="Park H.-J."/>
            <person name="Ramirez L."/>
            <person name="Alfaro M."/>
            <person name="Sun H."/>
            <person name="Tritt A."/>
            <person name="Yoshinaga Y."/>
            <person name="Zwiers L.-H."/>
            <person name="Turgeon B."/>
            <person name="Goodwin S."/>
            <person name="Spatafora J."/>
            <person name="Crous P."/>
            <person name="Grigoriev I."/>
        </authorList>
    </citation>
    <scope>NUCLEOTIDE SEQUENCE</scope>
    <source>
        <strain evidence="3">Tuck. ex Michener</strain>
    </source>
</reference>
<name>A0A6A6HNG3_VIRVR</name>
<proteinExistence type="predicted"/>
<feature type="chain" id="PRO_5025364167" description="AB hydrolase-1 domain-containing protein" evidence="1">
    <location>
        <begin position="19"/>
        <end position="448"/>
    </location>
</feature>
<evidence type="ECO:0000256" key="1">
    <source>
        <dbReference type="SAM" id="SignalP"/>
    </source>
</evidence>
<evidence type="ECO:0000313" key="4">
    <source>
        <dbReference type="Proteomes" id="UP000800092"/>
    </source>
</evidence>